<reference evidence="4 5" key="1">
    <citation type="journal article" date="2020" name="Nat. Commun.">
        <title>The structures of two archaeal type IV pili illuminate evolutionary relationships.</title>
        <authorList>
            <person name="Wang F."/>
            <person name="Baquero D.P."/>
            <person name="Su Z."/>
            <person name="Beltran L.C."/>
            <person name="Prangishvili D."/>
            <person name="Krupovic M."/>
            <person name="Egelman E.H."/>
        </authorList>
    </citation>
    <scope>NUCLEOTIDE SEQUENCE [LARGE SCALE GENOMIC DNA]</scope>
    <source>
        <strain evidence="4 5">2GA</strain>
    </source>
</reference>
<dbReference type="PANTHER" id="PTHR24171">
    <property type="entry name" value="ANKYRIN REPEAT DOMAIN-CONTAINING PROTEIN 39-RELATED"/>
    <property type="match status" value="1"/>
</dbReference>
<dbReference type="Proteomes" id="UP000554766">
    <property type="component" value="Unassembled WGS sequence"/>
</dbReference>
<dbReference type="InterPro" id="IPR036770">
    <property type="entry name" value="Ankyrin_rpt-contain_sf"/>
</dbReference>
<dbReference type="PROSITE" id="PS50088">
    <property type="entry name" value="ANK_REPEAT"/>
    <property type="match status" value="1"/>
</dbReference>
<dbReference type="InterPro" id="IPR002110">
    <property type="entry name" value="Ankyrin_rpt"/>
</dbReference>
<protein>
    <submittedName>
        <fullName evidence="4">Ankyrin repeat domain-containing protein</fullName>
    </submittedName>
</protein>
<gene>
    <name evidence="4" type="ORF">HC235_05865</name>
</gene>
<evidence type="ECO:0000256" key="3">
    <source>
        <dbReference type="PROSITE-ProRule" id="PRU00023"/>
    </source>
</evidence>
<keyword evidence="2 3" id="KW-0040">ANK repeat</keyword>
<evidence type="ECO:0000313" key="4">
    <source>
        <dbReference type="EMBL" id="NYR15478.1"/>
    </source>
</evidence>
<dbReference type="SUPFAM" id="SSF48403">
    <property type="entry name" value="Ankyrin repeat"/>
    <property type="match status" value="1"/>
</dbReference>
<evidence type="ECO:0000256" key="2">
    <source>
        <dbReference type="ARBA" id="ARBA00023043"/>
    </source>
</evidence>
<dbReference type="PANTHER" id="PTHR24171:SF8">
    <property type="entry name" value="BRCA1-ASSOCIATED RING DOMAIN PROTEIN 1"/>
    <property type="match status" value="1"/>
</dbReference>
<dbReference type="GO" id="GO:0004842">
    <property type="term" value="F:ubiquitin-protein transferase activity"/>
    <property type="evidence" value="ECO:0007669"/>
    <property type="project" value="TreeGrafter"/>
</dbReference>
<evidence type="ECO:0000313" key="5">
    <source>
        <dbReference type="Proteomes" id="UP000554766"/>
    </source>
</evidence>
<name>A0A7L4P963_9CREN</name>
<dbReference type="Gene3D" id="1.25.40.20">
    <property type="entry name" value="Ankyrin repeat-containing domain"/>
    <property type="match status" value="1"/>
</dbReference>
<keyword evidence="1" id="KW-0677">Repeat</keyword>
<keyword evidence="5" id="KW-1185">Reference proteome</keyword>
<feature type="repeat" description="ANK" evidence="3">
    <location>
        <begin position="18"/>
        <end position="50"/>
    </location>
</feature>
<dbReference type="GO" id="GO:0085020">
    <property type="term" value="P:protein K6-linked ubiquitination"/>
    <property type="evidence" value="ECO:0007669"/>
    <property type="project" value="TreeGrafter"/>
</dbReference>
<dbReference type="EMBL" id="JAAVJF010000002">
    <property type="protein sequence ID" value="NYR15478.1"/>
    <property type="molecule type" value="Genomic_DNA"/>
</dbReference>
<accession>A0A7L4P963</accession>
<sequence length="173" mass="18972">MAELLVKRGADQNAKIREGLMPLHVAASQGHVDVAEALLIYGADPNAESKEGWMPLDAAKGEVRGVLEKWMRQRRLERGKDDTLKDLLIQYKSSSPTAIRQVVARLKVACRLHAVYAIAHIHGADVNETRQSRVTAVIATAADEACLISCRRHSAVLTRPPKIVDALPPTRCP</sequence>
<dbReference type="Pfam" id="PF13857">
    <property type="entry name" value="Ank_5"/>
    <property type="match status" value="1"/>
</dbReference>
<organism evidence="4 5">
    <name type="scientific">Pyrobaculum arsenaticum</name>
    <dbReference type="NCBI Taxonomy" id="121277"/>
    <lineage>
        <taxon>Archaea</taxon>
        <taxon>Thermoproteota</taxon>
        <taxon>Thermoprotei</taxon>
        <taxon>Thermoproteales</taxon>
        <taxon>Thermoproteaceae</taxon>
        <taxon>Pyrobaculum</taxon>
    </lineage>
</organism>
<dbReference type="AlphaFoldDB" id="A0A7L4P963"/>
<dbReference type="SMART" id="SM00248">
    <property type="entry name" value="ANK"/>
    <property type="match status" value="1"/>
</dbReference>
<proteinExistence type="predicted"/>
<comment type="caution">
    <text evidence="4">The sequence shown here is derived from an EMBL/GenBank/DDBJ whole genome shotgun (WGS) entry which is preliminary data.</text>
</comment>
<dbReference type="PROSITE" id="PS50297">
    <property type="entry name" value="ANK_REP_REGION"/>
    <property type="match status" value="1"/>
</dbReference>
<evidence type="ECO:0000256" key="1">
    <source>
        <dbReference type="ARBA" id="ARBA00022737"/>
    </source>
</evidence>